<dbReference type="Pfam" id="PF08924">
    <property type="entry name" value="Rv2525c_GlyHyd-like"/>
    <property type="match status" value="1"/>
</dbReference>
<feature type="domain" description="Rv2525c-like glycoside hydrolase-like" evidence="1">
    <location>
        <begin position="24"/>
        <end position="188"/>
    </location>
</feature>
<comment type="caution">
    <text evidence="2">The sequence shown here is derived from an EMBL/GenBank/DDBJ whole genome shotgun (WGS) entry which is preliminary data.</text>
</comment>
<evidence type="ECO:0000313" key="3">
    <source>
        <dbReference type="Proteomes" id="UP001596113"/>
    </source>
</evidence>
<dbReference type="SUPFAM" id="SSF51445">
    <property type="entry name" value="(Trans)glycosidases"/>
    <property type="match status" value="1"/>
</dbReference>
<dbReference type="Gene3D" id="3.20.20.80">
    <property type="entry name" value="Glycosidases"/>
    <property type="match status" value="1"/>
</dbReference>
<gene>
    <name evidence="2" type="ORF">ACFPOF_31445</name>
</gene>
<proteinExistence type="predicted"/>
<protein>
    <submittedName>
        <fullName evidence="2">DUF1906 domain-containing protein</fullName>
    </submittedName>
</protein>
<dbReference type="EMBL" id="JBHSMI010000067">
    <property type="protein sequence ID" value="MFC5407267.1"/>
    <property type="molecule type" value="Genomic_DNA"/>
</dbReference>
<dbReference type="InterPro" id="IPR015020">
    <property type="entry name" value="Rv2525c-like_Glyco_Hydro-like"/>
</dbReference>
<dbReference type="InterPro" id="IPR017853">
    <property type="entry name" value="GH"/>
</dbReference>
<reference evidence="3" key="1">
    <citation type="journal article" date="2019" name="Int. J. Syst. Evol. Microbiol.">
        <title>The Global Catalogue of Microorganisms (GCM) 10K type strain sequencing project: providing services to taxonomists for standard genome sequencing and annotation.</title>
        <authorList>
            <consortium name="The Broad Institute Genomics Platform"/>
            <consortium name="The Broad Institute Genome Sequencing Center for Infectious Disease"/>
            <person name="Wu L."/>
            <person name="Ma J."/>
        </authorList>
    </citation>
    <scope>NUCLEOTIDE SEQUENCE [LARGE SCALE GENOMIC DNA]</scope>
    <source>
        <strain evidence="3">CGMCC 1.18575</strain>
    </source>
</reference>
<evidence type="ECO:0000259" key="1">
    <source>
        <dbReference type="Pfam" id="PF08924"/>
    </source>
</evidence>
<sequence>MSATATTTKGIDCATPLTASTAGAIAKEGYKFAARYLVPDSYGWKRLTPSEAKTITDAGMQIVSVYETSANRPAGGASSGQQDGAAALKEAQTVKQPTGSAIYFAVDYDAQPQDYDKIEQYLKAAAAQISGYVAGVYASFAVVEEMYKRGACKRFWQTYAWSGGKKSQHANLYQYKNGATVGGVQVDLNDGYGNEGSWNTKSGGGGEDVMSQDDANKIIRFLSAGWYVATTKADKDEFNRLANEIRKAAGMPPEK</sequence>
<keyword evidence="3" id="KW-1185">Reference proteome</keyword>
<name>A0ABW0I437_9BACL</name>
<dbReference type="RefSeq" id="WP_378139777.1">
    <property type="nucleotide sequence ID" value="NZ_JBHSMI010000067.1"/>
</dbReference>
<organism evidence="2 3">
    <name type="scientific">Cohnella soli</name>
    <dbReference type="NCBI Taxonomy" id="425005"/>
    <lineage>
        <taxon>Bacteria</taxon>
        <taxon>Bacillati</taxon>
        <taxon>Bacillota</taxon>
        <taxon>Bacilli</taxon>
        <taxon>Bacillales</taxon>
        <taxon>Paenibacillaceae</taxon>
        <taxon>Cohnella</taxon>
    </lineage>
</organism>
<evidence type="ECO:0000313" key="2">
    <source>
        <dbReference type="EMBL" id="MFC5407267.1"/>
    </source>
</evidence>
<accession>A0ABW0I437</accession>
<dbReference type="Proteomes" id="UP001596113">
    <property type="component" value="Unassembled WGS sequence"/>
</dbReference>